<dbReference type="AlphaFoldDB" id="W9GB68"/>
<accession>W9GB68</accession>
<dbReference type="eggNOG" id="COG3427">
    <property type="taxonomic scope" value="Bacteria"/>
</dbReference>
<dbReference type="Gene3D" id="3.30.530.20">
    <property type="match status" value="1"/>
</dbReference>
<dbReference type="PATRIC" id="fig|1386089.3.peg.1263"/>
<comment type="caution">
    <text evidence="1">The sequence shown here is derived from an EMBL/GenBank/DDBJ whole genome shotgun (WGS) entry which is preliminary data.</text>
</comment>
<dbReference type="Proteomes" id="UP000019489">
    <property type="component" value="Unassembled WGS sequence"/>
</dbReference>
<dbReference type="SUPFAM" id="SSF55961">
    <property type="entry name" value="Bet v1-like"/>
    <property type="match status" value="1"/>
</dbReference>
<organism evidence="1 2">
    <name type="scientific">Intrasporangium oryzae NRRL B-24470</name>
    <dbReference type="NCBI Taxonomy" id="1386089"/>
    <lineage>
        <taxon>Bacteria</taxon>
        <taxon>Bacillati</taxon>
        <taxon>Actinomycetota</taxon>
        <taxon>Actinomycetes</taxon>
        <taxon>Micrococcales</taxon>
        <taxon>Intrasporangiaceae</taxon>
        <taxon>Intrasporangium</taxon>
    </lineage>
</organism>
<dbReference type="STRING" id="1386089.N865_05120"/>
<dbReference type="InterPro" id="IPR019587">
    <property type="entry name" value="Polyketide_cyclase/dehydratase"/>
</dbReference>
<dbReference type="EMBL" id="AWSA01000010">
    <property type="protein sequence ID" value="EWT02472.1"/>
    <property type="molecule type" value="Genomic_DNA"/>
</dbReference>
<keyword evidence="2" id="KW-1185">Reference proteome</keyword>
<dbReference type="RefSeq" id="WP_034803009.1">
    <property type="nucleotide sequence ID" value="NZ_AWSA01000010.1"/>
</dbReference>
<dbReference type="OrthoDB" id="3371087at2"/>
<dbReference type="Pfam" id="PF10604">
    <property type="entry name" value="Polyketide_cyc2"/>
    <property type="match status" value="1"/>
</dbReference>
<name>W9GB68_9MICO</name>
<sequence length="152" mass="16460">MDIVRTVTVDRPVDEVFTYLSDFTTTTEWDPGTVRTVVVSGDGGVGTRYRNTSKFLGRETELDYLVTDIVPGERFALRGENATVVANDTMTFARTYAANGDGGGGDGGTTVTYHAAFELKGIARFVAPLLSPAFQRLGDEAEKGLREALTRL</sequence>
<proteinExistence type="predicted"/>
<protein>
    <submittedName>
        <fullName evidence="1">Polyketide cyclase</fullName>
    </submittedName>
</protein>
<evidence type="ECO:0000313" key="2">
    <source>
        <dbReference type="Proteomes" id="UP000019489"/>
    </source>
</evidence>
<evidence type="ECO:0000313" key="1">
    <source>
        <dbReference type="EMBL" id="EWT02472.1"/>
    </source>
</evidence>
<gene>
    <name evidence="1" type="ORF">N865_05120</name>
</gene>
<reference evidence="1 2" key="1">
    <citation type="submission" date="2013-08" db="EMBL/GenBank/DDBJ databases">
        <title>Intrasporangium oryzae NRRL B-24470.</title>
        <authorList>
            <person name="Liu H."/>
            <person name="Wang G."/>
        </authorList>
    </citation>
    <scope>NUCLEOTIDE SEQUENCE [LARGE SCALE GENOMIC DNA]</scope>
    <source>
        <strain evidence="1 2">NRRL B-24470</strain>
    </source>
</reference>
<dbReference type="InterPro" id="IPR023393">
    <property type="entry name" value="START-like_dom_sf"/>
</dbReference>